<gene>
    <name evidence="2" type="ORF">LCGC14_0844020</name>
</gene>
<protein>
    <submittedName>
        <fullName evidence="2">Uncharacterized protein</fullName>
    </submittedName>
</protein>
<keyword evidence="1" id="KW-1133">Transmembrane helix</keyword>
<keyword evidence="1" id="KW-0812">Transmembrane</keyword>
<proteinExistence type="predicted"/>
<reference evidence="2" key="1">
    <citation type="journal article" date="2015" name="Nature">
        <title>Complex archaea that bridge the gap between prokaryotes and eukaryotes.</title>
        <authorList>
            <person name="Spang A."/>
            <person name="Saw J.H."/>
            <person name="Jorgensen S.L."/>
            <person name="Zaremba-Niedzwiedzka K."/>
            <person name="Martijn J."/>
            <person name="Lind A.E."/>
            <person name="van Eijk R."/>
            <person name="Schleper C."/>
            <person name="Guy L."/>
            <person name="Ettema T.J."/>
        </authorList>
    </citation>
    <scope>NUCLEOTIDE SEQUENCE</scope>
</reference>
<feature type="transmembrane region" description="Helical" evidence="1">
    <location>
        <begin position="6"/>
        <end position="21"/>
    </location>
</feature>
<organism evidence="2">
    <name type="scientific">marine sediment metagenome</name>
    <dbReference type="NCBI Taxonomy" id="412755"/>
    <lineage>
        <taxon>unclassified sequences</taxon>
        <taxon>metagenomes</taxon>
        <taxon>ecological metagenomes</taxon>
    </lineage>
</organism>
<accession>A0A0F9PXF2</accession>
<sequence>MNGIIIGVYVSIFGFIFYMMFRNRMVFKLRQRTNHDIHDADVPFKKTMKMYDLYETISYQVMMWRIFTSPKKIEKEFRERVGLDKLTKG</sequence>
<name>A0A0F9PXF2_9ZZZZ</name>
<keyword evidence="1" id="KW-0472">Membrane</keyword>
<dbReference type="EMBL" id="LAZR01002488">
    <property type="protein sequence ID" value="KKN29437.1"/>
    <property type="molecule type" value="Genomic_DNA"/>
</dbReference>
<evidence type="ECO:0000256" key="1">
    <source>
        <dbReference type="SAM" id="Phobius"/>
    </source>
</evidence>
<comment type="caution">
    <text evidence="2">The sequence shown here is derived from an EMBL/GenBank/DDBJ whole genome shotgun (WGS) entry which is preliminary data.</text>
</comment>
<dbReference type="AlphaFoldDB" id="A0A0F9PXF2"/>
<evidence type="ECO:0000313" key="2">
    <source>
        <dbReference type="EMBL" id="KKN29437.1"/>
    </source>
</evidence>